<sequence length="60" mass="6768">MSLVHLWPSLPIDNDALCAFSSEYSSIVKADLDDDSQSFLDRCQNQNQELLKSESSKNSF</sequence>
<dbReference type="Proteomes" id="UP001642483">
    <property type="component" value="Unassembled WGS sequence"/>
</dbReference>
<organism evidence="1 2">
    <name type="scientific">Clavelina lepadiformis</name>
    <name type="common">Light-bulb sea squirt</name>
    <name type="synonym">Ascidia lepadiformis</name>
    <dbReference type="NCBI Taxonomy" id="159417"/>
    <lineage>
        <taxon>Eukaryota</taxon>
        <taxon>Metazoa</taxon>
        <taxon>Chordata</taxon>
        <taxon>Tunicata</taxon>
        <taxon>Ascidiacea</taxon>
        <taxon>Aplousobranchia</taxon>
        <taxon>Clavelinidae</taxon>
        <taxon>Clavelina</taxon>
    </lineage>
</organism>
<proteinExistence type="predicted"/>
<keyword evidence="2" id="KW-1185">Reference proteome</keyword>
<accession>A0ABP0FHE6</accession>
<reference evidence="1 2" key="1">
    <citation type="submission" date="2024-02" db="EMBL/GenBank/DDBJ databases">
        <authorList>
            <person name="Daric V."/>
            <person name="Darras S."/>
        </authorList>
    </citation>
    <scope>NUCLEOTIDE SEQUENCE [LARGE SCALE GENOMIC DNA]</scope>
</reference>
<evidence type="ECO:0000313" key="2">
    <source>
        <dbReference type="Proteomes" id="UP001642483"/>
    </source>
</evidence>
<name>A0ABP0FHE6_CLALP</name>
<dbReference type="EMBL" id="CAWYQH010000057">
    <property type="protein sequence ID" value="CAK8679103.1"/>
    <property type="molecule type" value="Genomic_DNA"/>
</dbReference>
<evidence type="ECO:0000313" key="1">
    <source>
        <dbReference type="EMBL" id="CAK8679103.1"/>
    </source>
</evidence>
<gene>
    <name evidence="1" type="ORF">CVLEPA_LOCUS9366</name>
</gene>
<comment type="caution">
    <text evidence="1">The sequence shown here is derived from an EMBL/GenBank/DDBJ whole genome shotgun (WGS) entry which is preliminary data.</text>
</comment>
<protein>
    <submittedName>
        <fullName evidence="1">Uncharacterized protein</fullName>
    </submittedName>
</protein>